<dbReference type="EMBL" id="JBHUDL010000010">
    <property type="protein sequence ID" value="MFD1634645.1"/>
    <property type="molecule type" value="Genomic_DNA"/>
</dbReference>
<gene>
    <name evidence="1" type="ORF">ACFSBJ_13020</name>
</gene>
<comment type="caution">
    <text evidence="1">The sequence shown here is derived from an EMBL/GenBank/DDBJ whole genome shotgun (WGS) entry which is preliminary data.</text>
</comment>
<organism evidence="1 2">
    <name type="scientific">Haloplanus ruber</name>
    <dbReference type="NCBI Taxonomy" id="869892"/>
    <lineage>
        <taxon>Archaea</taxon>
        <taxon>Methanobacteriati</taxon>
        <taxon>Methanobacteriota</taxon>
        <taxon>Stenosarchaea group</taxon>
        <taxon>Halobacteria</taxon>
        <taxon>Halobacteriales</taxon>
        <taxon>Haloferacaceae</taxon>
        <taxon>Haloplanus</taxon>
    </lineage>
</organism>
<reference evidence="1 2" key="1">
    <citation type="journal article" date="2019" name="Int. J. Syst. Evol. Microbiol.">
        <title>The Global Catalogue of Microorganisms (GCM) 10K type strain sequencing project: providing services to taxonomists for standard genome sequencing and annotation.</title>
        <authorList>
            <consortium name="The Broad Institute Genomics Platform"/>
            <consortium name="The Broad Institute Genome Sequencing Center for Infectious Disease"/>
            <person name="Wu L."/>
            <person name="Ma J."/>
        </authorList>
    </citation>
    <scope>NUCLEOTIDE SEQUENCE [LARGE SCALE GENOMIC DNA]</scope>
    <source>
        <strain evidence="1 2">CGMCC 1.10594</strain>
    </source>
</reference>
<keyword evidence="2" id="KW-1185">Reference proteome</keyword>
<dbReference type="RefSeq" id="WP_256404886.1">
    <property type="nucleotide sequence ID" value="NZ_CP187151.1"/>
</dbReference>
<protein>
    <submittedName>
        <fullName evidence="1">Uncharacterized protein</fullName>
    </submittedName>
</protein>
<dbReference type="AlphaFoldDB" id="A0ABD6D240"/>
<sequence>MEQVENGIPAQEGKIPIGDPVTDYDSKMVALRAERHDEVRVVNIESEHRPGPDVPDSFTVAQRTETYYGPKLVLDSGTKNYLLTVPGPDCQLLLWEGKPSTNGFKKGWSKLAEVSVKFGEELPQYDLCPYCGEPLKTLEHERMAGFGECPAAEPSD</sequence>
<evidence type="ECO:0000313" key="2">
    <source>
        <dbReference type="Proteomes" id="UP001597075"/>
    </source>
</evidence>
<dbReference type="Proteomes" id="UP001597075">
    <property type="component" value="Unassembled WGS sequence"/>
</dbReference>
<accession>A0ABD6D240</accession>
<name>A0ABD6D240_9EURY</name>
<proteinExistence type="predicted"/>
<evidence type="ECO:0000313" key="1">
    <source>
        <dbReference type="EMBL" id="MFD1634645.1"/>
    </source>
</evidence>